<dbReference type="OrthoDB" id="194358at2759"/>
<keyword evidence="2 3" id="KW-0040">ANK repeat</keyword>
<dbReference type="PROSITE" id="PS50088">
    <property type="entry name" value="ANK_REPEAT"/>
    <property type="match status" value="1"/>
</dbReference>
<evidence type="ECO:0000256" key="2">
    <source>
        <dbReference type="ARBA" id="ARBA00023043"/>
    </source>
</evidence>
<comment type="caution">
    <text evidence="4">The sequence shown here is derived from an EMBL/GenBank/DDBJ whole genome shotgun (WGS) entry which is preliminary data.</text>
</comment>
<dbReference type="Proteomes" id="UP000186817">
    <property type="component" value="Unassembled WGS sequence"/>
</dbReference>
<keyword evidence="5" id="KW-1185">Reference proteome</keyword>
<evidence type="ECO:0000313" key="5">
    <source>
        <dbReference type="Proteomes" id="UP000186817"/>
    </source>
</evidence>
<evidence type="ECO:0000313" key="4">
    <source>
        <dbReference type="EMBL" id="OLP95883.1"/>
    </source>
</evidence>
<dbReference type="SMART" id="SM00248">
    <property type="entry name" value="ANK"/>
    <property type="match status" value="4"/>
</dbReference>
<proteinExistence type="predicted"/>
<dbReference type="OMA" id="WANANMC"/>
<dbReference type="SUPFAM" id="SSF48403">
    <property type="entry name" value="Ankyrin repeat"/>
    <property type="match status" value="1"/>
</dbReference>
<sequence length="211" mass="22732">MSDASQKLIFAAAAGNLEQVERLILKEFADVEAKDGDGQTALIAAARAGRLKVVQRLLELRAGIALNAMDASGRTALDHAVENGHKEVVAFMTADVSLLNFSQGLMPAIQRGDEKSMSLILKAAMPTDGQPWPSWADVNMRDVRGQPLLHAGVKSKRPGLLSELLRQPGLEVNSQDRYGRTALDLAVANGEEEMAFLLQKKGAKSSDDLED</sequence>
<dbReference type="PANTHER" id="PTHR24173:SF74">
    <property type="entry name" value="ANKYRIN REPEAT DOMAIN-CONTAINING PROTEIN 16"/>
    <property type="match status" value="1"/>
</dbReference>
<dbReference type="PROSITE" id="PS50297">
    <property type="entry name" value="ANK_REP_REGION"/>
    <property type="match status" value="1"/>
</dbReference>
<dbReference type="EMBL" id="LSRX01000487">
    <property type="protein sequence ID" value="OLP95883.1"/>
    <property type="molecule type" value="Genomic_DNA"/>
</dbReference>
<dbReference type="InterPro" id="IPR002110">
    <property type="entry name" value="Ankyrin_rpt"/>
</dbReference>
<accession>A0A1Q9DL61</accession>
<dbReference type="AlphaFoldDB" id="A0A1Q9DL61"/>
<dbReference type="PANTHER" id="PTHR24173">
    <property type="entry name" value="ANKYRIN REPEAT CONTAINING"/>
    <property type="match status" value="1"/>
</dbReference>
<evidence type="ECO:0000256" key="3">
    <source>
        <dbReference type="PROSITE-ProRule" id="PRU00023"/>
    </source>
</evidence>
<name>A0A1Q9DL61_SYMMI</name>
<dbReference type="Gene3D" id="1.25.40.20">
    <property type="entry name" value="Ankyrin repeat-containing domain"/>
    <property type="match status" value="2"/>
</dbReference>
<gene>
    <name evidence="4" type="primary">RNASEL</name>
    <name evidence="4" type="ORF">AK812_SmicGene21935</name>
</gene>
<organism evidence="4 5">
    <name type="scientific">Symbiodinium microadriaticum</name>
    <name type="common">Dinoflagellate</name>
    <name type="synonym">Zooxanthella microadriatica</name>
    <dbReference type="NCBI Taxonomy" id="2951"/>
    <lineage>
        <taxon>Eukaryota</taxon>
        <taxon>Sar</taxon>
        <taxon>Alveolata</taxon>
        <taxon>Dinophyceae</taxon>
        <taxon>Suessiales</taxon>
        <taxon>Symbiodiniaceae</taxon>
        <taxon>Symbiodinium</taxon>
    </lineage>
</organism>
<feature type="repeat" description="ANK" evidence="3">
    <location>
        <begin position="37"/>
        <end position="69"/>
    </location>
</feature>
<keyword evidence="1" id="KW-0677">Repeat</keyword>
<evidence type="ECO:0000256" key="1">
    <source>
        <dbReference type="ARBA" id="ARBA00022737"/>
    </source>
</evidence>
<protein>
    <submittedName>
        <fullName evidence="4">2-5A-dependent ribonuclease</fullName>
    </submittedName>
</protein>
<dbReference type="Pfam" id="PF12796">
    <property type="entry name" value="Ank_2"/>
    <property type="match status" value="2"/>
</dbReference>
<dbReference type="InterPro" id="IPR036770">
    <property type="entry name" value="Ankyrin_rpt-contain_sf"/>
</dbReference>
<reference evidence="4 5" key="1">
    <citation type="submission" date="2016-02" db="EMBL/GenBank/DDBJ databases">
        <title>Genome analysis of coral dinoflagellate symbionts highlights evolutionary adaptations to a symbiotic lifestyle.</title>
        <authorList>
            <person name="Aranda M."/>
            <person name="Li Y."/>
            <person name="Liew Y.J."/>
            <person name="Baumgarten S."/>
            <person name="Simakov O."/>
            <person name="Wilson M."/>
            <person name="Piel J."/>
            <person name="Ashoor H."/>
            <person name="Bougouffa S."/>
            <person name="Bajic V.B."/>
            <person name="Ryu T."/>
            <person name="Ravasi T."/>
            <person name="Bayer T."/>
            <person name="Micklem G."/>
            <person name="Kim H."/>
            <person name="Bhak J."/>
            <person name="Lajeunesse T.C."/>
            <person name="Voolstra C.R."/>
        </authorList>
    </citation>
    <scope>NUCLEOTIDE SEQUENCE [LARGE SCALE GENOMIC DNA]</scope>
    <source>
        <strain evidence="4 5">CCMP2467</strain>
    </source>
</reference>